<dbReference type="RefSeq" id="WP_180907644.1">
    <property type="nucleotide sequence ID" value="NZ_CAIJDP010000049.1"/>
</dbReference>
<dbReference type="InterPro" id="IPR009057">
    <property type="entry name" value="Homeodomain-like_sf"/>
</dbReference>
<dbReference type="AlphaFoldDB" id="A0A6V6YNB2"/>
<evidence type="ECO:0000256" key="2">
    <source>
        <dbReference type="ARBA" id="ARBA00023125"/>
    </source>
</evidence>
<gene>
    <name evidence="5" type="ORF">FLAT13_00256</name>
</gene>
<sequence>MEHYSTLKELHTAYGFPPPENPLISILFDAERVANFGNHIPEHTCDFYIIALKKMTSGLMKYGYGKTKYDHENGTMFFLNPRQIMEFSDIEQKVEGYLLFIHEDFLNGHSLHQEIKKHGFFEYEVNEALHLSPSEEIIIGELFQKILIEYGNNQDEFSREIMLSHIQSLLKYGSRFYKRQFINRTILSGHTINKFNEVLAGYLKKDALQRQGLPTVKCVASKLNVSPRYLSDLLKQETGKTAIDLIHLSLISEAKNLLKTNNQSVSEIGYALGFENSPYFSKLFKKEVGISPKEYREQFLN</sequence>
<proteinExistence type="predicted"/>
<dbReference type="Proteomes" id="UP000530060">
    <property type="component" value="Unassembled WGS sequence"/>
</dbReference>
<dbReference type="SMART" id="SM00342">
    <property type="entry name" value="HTH_ARAC"/>
    <property type="match status" value="1"/>
</dbReference>
<dbReference type="SUPFAM" id="SSF46689">
    <property type="entry name" value="Homeodomain-like"/>
    <property type="match status" value="1"/>
</dbReference>
<dbReference type="GO" id="GO:0003700">
    <property type="term" value="F:DNA-binding transcription factor activity"/>
    <property type="evidence" value="ECO:0007669"/>
    <property type="project" value="InterPro"/>
</dbReference>
<dbReference type="PROSITE" id="PS01124">
    <property type="entry name" value="HTH_ARAC_FAMILY_2"/>
    <property type="match status" value="1"/>
</dbReference>
<dbReference type="PANTHER" id="PTHR43280:SF32">
    <property type="entry name" value="TRANSCRIPTIONAL REGULATORY PROTEIN"/>
    <property type="match status" value="1"/>
</dbReference>
<keyword evidence="6" id="KW-1185">Reference proteome</keyword>
<name>A0A6V6YNB2_9FLAO</name>
<dbReference type="Pfam" id="PF12833">
    <property type="entry name" value="HTH_18"/>
    <property type="match status" value="1"/>
</dbReference>
<feature type="domain" description="HTH araC/xylS-type" evidence="4">
    <location>
        <begin position="197"/>
        <end position="298"/>
    </location>
</feature>
<reference evidence="5 6" key="1">
    <citation type="submission" date="2020-06" db="EMBL/GenBank/DDBJ databases">
        <authorList>
            <person name="Criscuolo A."/>
        </authorList>
    </citation>
    <scope>NUCLEOTIDE SEQUENCE [LARGE SCALE GENOMIC DNA]</scope>
    <source>
        <strain evidence="6">CIP 111411</strain>
    </source>
</reference>
<dbReference type="EMBL" id="CAIJDP010000049">
    <property type="protein sequence ID" value="CAD0000849.1"/>
    <property type="molecule type" value="Genomic_DNA"/>
</dbReference>
<protein>
    <submittedName>
        <fullName evidence="5">AraC family transcriptional regulator</fullName>
    </submittedName>
</protein>
<evidence type="ECO:0000256" key="3">
    <source>
        <dbReference type="ARBA" id="ARBA00023163"/>
    </source>
</evidence>
<evidence type="ECO:0000256" key="1">
    <source>
        <dbReference type="ARBA" id="ARBA00023015"/>
    </source>
</evidence>
<evidence type="ECO:0000313" key="5">
    <source>
        <dbReference type="EMBL" id="CAD0000849.1"/>
    </source>
</evidence>
<dbReference type="PRINTS" id="PR00032">
    <property type="entry name" value="HTHARAC"/>
</dbReference>
<keyword evidence="3" id="KW-0804">Transcription</keyword>
<dbReference type="InterPro" id="IPR018060">
    <property type="entry name" value="HTH_AraC"/>
</dbReference>
<dbReference type="InterPro" id="IPR020449">
    <property type="entry name" value="Tscrpt_reg_AraC-type_HTH"/>
</dbReference>
<organism evidence="5 6">
    <name type="scientific">Flavobacterium salmonis</name>
    <dbReference type="NCBI Taxonomy" id="2654844"/>
    <lineage>
        <taxon>Bacteria</taxon>
        <taxon>Pseudomonadati</taxon>
        <taxon>Bacteroidota</taxon>
        <taxon>Flavobacteriia</taxon>
        <taxon>Flavobacteriales</taxon>
        <taxon>Flavobacteriaceae</taxon>
        <taxon>Flavobacterium</taxon>
    </lineage>
</organism>
<dbReference type="Gene3D" id="1.10.10.60">
    <property type="entry name" value="Homeodomain-like"/>
    <property type="match status" value="2"/>
</dbReference>
<comment type="caution">
    <text evidence="5">The sequence shown here is derived from an EMBL/GenBank/DDBJ whole genome shotgun (WGS) entry which is preliminary data.</text>
</comment>
<keyword evidence="2" id="KW-0238">DNA-binding</keyword>
<dbReference type="PANTHER" id="PTHR43280">
    <property type="entry name" value="ARAC-FAMILY TRANSCRIPTIONAL REGULATOR"/>
    <property type="match status" value="1"/>
</dbReference>
<keyword evidence="1" id="KW-0805">Transcription regulation</keyword>
<evidence type="ECO:0000313" key="6">
    <source>
        <dbReference type="Proteomes" id="UP000530060"/>
    </source>
</evidence>
<dbReference type="GO" id="GO:0043565">
    <property type="term" value="F:sequence-specific DNA binding"/>
    <property type="evidence" value="ECO:0007669"/>
    <property type="project" value="InterPro"/>
</dbReference>
<accession>A0A6V6YNB2</accession>
<evidence type="ECO:0000259" key="4">
    <source>
        <dbReference type="PROSITE" id="PS01124"/>
    </source>
</evidence>